<comment type="cofactor">
    <cofactor evidence="1">
        <name>L-ascorbate</name>
        <dbReference type="ChEBI" id="CHEBI:38290"/>
    </cofactor>
</comment>
<dbReference type="GO" id="GO:0031418">
    <property type="term" value="F:L-ascorbic acid binding"/>
    <property type="evidence" value="ECO:0007669"/>
    <property type="project" value="UniProtKB-KW"/>
</dbReference>
<organism evidence="8 9">
    <name type="scientific">Novosphingobium pentaromativorans</name>
    <dbReference type="NCBI Taxonomy" id="205844"/>
    <lineage>
        <taxon>Bacteria</taxon>
        <taxon>Pseudomonadati</taxon>
        <taxon>Pseudomonadota</taxon>
        <taxon>Alphaproteobacteria</taxon>
        <taxon>Sphingomonadales</taxon>
        <taxon>Sphingomonadaceae</taxon>
        <taxon>Novosphingobium</taxon>
    </lineage>
</organism>
<evidence type="ECO:0000313" key="8">
    <source>
        <dbReference type="EMBL" id="PZQ55045.1"/>
    </source>
</evidence>
<name>A0A2W5NWN2_9SPHN</name>
<dbReference type="GO" id="GO:0051213">
    <property type="term" value="F:dioxygenase activity"/>
    <property type="evidence" value="ECO:0007669"/>
    <property type="project" value="UniProtKB-KW"/>
</dbReference>
<dbReference type="PANTHER" id="PTHR10869">
    <property type="entry name" value="PROLYL 4-HYDROXYLASE ALPHA SUBUNIT"/>
    <property type="match status" value="1"/>
</dbReference>
<keyword evidence="3" id="KW-0847">Vitamin C</keyword>
<dbReference type="InterPro" id="IPR044862">
    <property type="entry name" value="Pro_4_hyd_alph_FE2OG_OXY"/>
</dbReference>
<evidence type="ECO:0000256" key="3">
    <source>
        <dbReference type="ARBA" id="ARBA00022896"/>
    </source>
</evidence>
<evidence type="ECO:0000256" key="4">
    <source>
        <dbReference type="ARBA" id="ARBA00022964"/>
    </source>
</evidence>
<dbReference type="Pfam" id="PF13640">
    <property type="entry name" value="2OG-FeII_Oxy_3"/>
    <property type="match status" value="1"/>
</dbReference>
<proteinExistence type="predicted"/>
<dbReference type="InterPro" id="IPR045054">
    <property type="entry name" value="P4HA-like"/>
</dbReference>
<evidence type="ECO:0000259" key="7">
    <source>
        <dbReference type="PROSITE" id="PS51471"/>
    </source>
</evidence>
<dbReference type="Gene3D" id="2.60.120.620">
    <property type="entry name" value="q2cbj1_9rhob like domain"/>
    <property type="match status" value="1"/>
</dbReference>
<dbReference type="GO" id="GO:0005506">
    <property type="term" value="F:iron ion binding"/>
    <property type="evidence" value="ECO:0007669"/>
    <property type="project" value="InterPro"/>
</dbReference>
<evidence type="ECO:0000256" key="5">
    <source>
        <dbReference type="ARBA" id="ARBA00023002"/>
    </source>
</evidence>
<keyword evidence="5" id="KW-0560">Oxidoreductase</keyword>
<dbReference type="PROSITE" id="PS51471">
    <property type="entry name" value="FE2OG_OXY"/>
    <property type="match status" value="1"/>
</dbReference>
<feature type="domain" description="Fe2OG dioxygenase" evidence="7">
    <location>
        <begin position="108"/>
        <end position="217"/>
    </location>
</feature>
<gene>
    <name evidence="8" type="ORF">DI555_10275</name>
</gene>
<sequence length="225" mass="25476">MPRPAHPDCDSLARIGMSVRSRLAEDTAFSRIPVEGAELYLAPAFLGDAQCRHLITLIDDVACPSRLVEEKDWEGYRTSFSGDINPRDSIVRSIDAQLCKVTGIDSRHCESMQGQRYHPGEYYHEHCDWFDTQAPYWRQENRNGGQRSWTAMIYLNAVEKGGTTDFVHLGLDIEPAAGSLLIWNNAFADGTPNHLTMHAARPVISGVKYVVTKWFRARPWRQEPS</sequence>
<keyword evidence="4" id="KW-0223">Dioxygenase</keyword>
<dbReference type="InterPro" id="IPR005123">
    <property type="entry name" value="Oxoglu/Fe-dep_dioxygenase_dom"/>
</dbReference>
<comment type="caution">
    <text evidence="8">The sequence shown here is derived from an EMBL/GenBank/DDBJ whole genome shotgun (WGS) entry which is preliminary data.</text>
</comment>
<evidence type="ECO:0000256" key="1">
    <source>
        <dbReference type="ARBA" id="ARBA00001961"/>
    </source>
</evidence>
<dbReference type="AlphaFoldDB" id="A0A2W5NWN2"/>
<keyword evidence="2" id="KW-0479">Metal-binding</keyword>
<accession>A0A2W5NWN2</accession>
<evidence type="ECO:0000256" key="6">
    <source>
        <dbReference type="ARBA" id="ARBA00023004"/>
    </source>
</evidence>
<evidence type="ECO:0000313" key="9">
    <source>
        <dbReference type="Proteomes" id="UP000249082"/>
    </source>
</evidence>
<dbReference type="PANTHER" id="PTHR10869:SF246">
    <property type="entry name" value="TRANSMEMBRANE PROLYL 4-HYDROXYLASE"/>
    <property type="match status" value="1"/>
</dbReference>
<reference evidence="8 9" key="1">
    <citation type="submission" date="2017-08" db="EMBL/GenBank/DDBJ databases">
        <title>Infants hospitalized years apart are colonized by the same room-sourced microbial strains.</title>
        <authorList>
            <person name="Brooks B."/>
            <person name="Olm M.R."/>
            <person name="Firek B.A."/>
            <person name="Baker R."/>
            <person name="Thomas B.C."/>
            <person name="Morowitz M.J."/>
            <person name="Banfield J.F."/>
        </authorList>
    </citation>
    <scope>NUCLEOTIDE SEQUENCE [LARGE SCALE GENOMIC DNA]</scope>
    <source>
        <strain evidence="8">S2_005_002_R2_33</strain>
    </source>
</reference>
<keyword evidence="6" id="KW-0408">Iron</keyword>
<dbReference type="GO" id="GO:0016705">
    <property type="term" value="F:oxidoreductase activity, acting on paired donors, with incorporation or reduction of molecular oxygen"/>
    <property type="evidence" value="ECO:0007669"/>
    <property type="project" value="InterPro"/>
</dbReference>
<evidence type="ECO:0000256" key="2">
    <source>
        <dbReference type="ARBA" id="ARBA00022723"/>
    </source>
</evidence>
<protein>
    <submittedName>
        <fullName evidence="8">2OG-Fe(II) oxygenase</fullName>
    </submittedName>
</protein>
<dbReference type="SMART" id="SM00702">
    <property type="entry name" value="P4Hc"/>
    <property type="match status" value="1"/>
</dbReference>
<dbReference type="Proteomes" id="UP000249082">
    <property type="component" value="Unassembled WGS sequence"/>
</dbReference>
<dbReference type="EMBL" id="QFPX01000007">
    <property type="protein sequence ID" value="PZQ55045.1"/>
    <property type="molecule type" value="Genomic_DNA"/>
</dbReference>
<dbReference type="InterPro" id="IPR006620">
    <property type="entry name" value="Pro_4_hyd_alph"/>
</dbReference>